<dbReference type="AlphaFoldDB" id="K2H147"/>
<evidence type="ECO:0000313" key="2">
    <source>
        <dbReference type="EMBL" id="EKE29565.1"/>
    </source>
</evidence>
<feature type="transmembrane region" description="Helical" evidence="1">
    <location>
        <begin position="88"/>
        <end position="108"/>
    </location>
</feature>
<feature type="transmembrane region" description="Helical" evidence="1">
    <location>
        <begin position="214"/>
        <end position="236"/>
    </location>
</feature>
<accession>K2H147</accession>
<gene>
    <name evidence="2" type="ORF">ACD_2C00145G0002</name>
</gene>
<name>K2H147_9BACT</name>
<comment type="caution">
    <text evidence="2">The sequence shown here is derived from an EMBL/GenBank/DDBJ whole genome shotgun (WGS) entry which is preliminary data.</text>
</comment>
<feature type="transmembrane region" description="Helical" evidence="1">
    <location>
        <begin position="269"/>
        <end position="286"/>
    </location>
</feature>
<organism evidence="2">
    <name type="scientific">uncultured bacterium</name>
    <name type="common">gcode 4</name>
    <dbReference type="NCBI Taxonomy" id="1234023"/>
    <lineage>
        <taxon>Bacteria</taxon>
        <taxon>environmental samples</taxon>
    </lineage>
</organism>
<feature type="transmembrane region" description="Helical" evidence="1">
    <location>
        <begin position="142"/>
        <end position="159"/>
    </location>
</feature>
<keyword evidence="1" id="KW-0472">Membrane</keyword>
<reference evidence="2" key="1">
    <citation type="journal article" date="2012" name="Science">
        <title>Fermentation, hydrogen, and sulfur metabolism in multiple uncultivated bacterial phyla.</title>
        <authorList>
            <person name="Wrighton K.C."/>
            <person name="Thomas B.C."/>
            <person name="Sharon I."/>
            <person name="Miller C.S."/>
            <person name="Castelle C.J."/>
            <person name="VerBerkmoes N.C."/>
            <person name="Wilkins M.J."/>
            <person name="Hettich R.L."/>
            <person name="Lipton M.S."/>
            <person name="Williams K.H."/>
            <person name="Long P.E."/>
            <person name="Banfield J.F."/>
        </authorList>
    </citation>
    <scope>NUCLEOTIDE SEQUENCE [LARGE SCALE GENOMIC DNA]</scope>
</reference>
<evidence type="ECO:0000256" key="1">
    <source>
        <dbReference type="SAM" id="Phobius"/>
    </source>
</evidence>
<keyword evidence="1" id="KW-1133">Transmembrane helix</keyword>
<feature type="transmembrane region" description="Helical" evidence="1">
    <location>
        <begin position="32"/>
        <end position="50"/>
    </location>
</feature>
<evidence type="ECO:0008006" key="3">
    <source>
        <dbReference type="Google" id="ProtNLM"/>
    </source>
</evidence>
<protein>
    <recommendedName>
        <fullName evidence="3">EamA domain-containing protein</fullName>
    </recommendedName>
</protein>
<dbReference type="EMBL" id="AMFJ01000145">
    <property type="protein sequence ID" value="EKE29565.1"/>
    <property type="molecule type" value="Genomic_DNA"/>
</dbReference>
<feature type="transmembrane region" description="Helical" evidence="1">
    <location>
        <begin position="56"/>
        <end position="76"/>
    </location>
</feature>
<feature type="transmembrane region" description="Helical" evidence="1">
    <location>
        <begin position="179"/>
        <end position="202"/>
    </location>
</feature>
<proteinExistence type="predicted"/>
<feature type="transmembrane region" description="Helical" evidence="1">
    <location>
        <begin position="114"/>
        <end position="135"/>
    </location>
</feature>
<keyword evidence="1" id="KW-0812">Transmembrane</keyword>
<feature type="transmembrane region" description="Helical" evidence="1">
    <location>
        <begin position="242"/>
        <end position="262"/>
    </location>
</feature>
<sequence length="287" mass="34049">MIYALLWTISYAIANTLIKYVSMNYNLYKSMFYQYIFVSLFWFLLVLFFDKFSIDFMGHLPLFAIIAVGWFIWIWWLMKWMQKMTSWVNFSIANMYVILAYFINSYLFPEIEQFPLAKILLALLFFLIVSLLLFEKNEDEKIRFNSSIIFPIIAAIWWTTYTTSTNFAVKTWILTPFQGMFYCEFFITIIVAFVYLGNSAYNKKFDFRINAHHLIFNMLISFFIFAWALGFFVAYSKTLWNYVNIIALAQIPALTILTYIFLKDKMTKAQVATIAGAFIILLLFIII</sequence>